<reference evidence="2 3" key="1">
    <citation type="submission" date="2016-10" db="EMBL/GenBank/DDBJ databases">
        <authorList>
            <person name="de Groot N.N."/>
        </authorList>
    </citation>
    <scope>NUCLEOTIDE SEQUENCE [LARGE SCALE GENOMIC DNA]</scope>
    <source>
        <strain evidence="2 3">CPCC 201354</strain>
    </source>
</reference>
<keyword evidence="3" id="KW-1185">Reference proteome</keyword>
<dbReference type="AlphaFoldDB" id="A0A1G8HKG3"/>
<feature type="region of interest" description="Disordered" evidence="1">
    <location>
        <begin position="1"/>
        <end position="36"/>
    </location>
</feature>
<evidence type="ECO:0000313" key="3">
    <source>
        <dbReference type="Proteomes" id="UP000198923"/>
    </source>
</evidence>
<evidence type="ECO:0000313" key="2">
    <source>
        <dbReference type="EMBL" id="SDI06910.1"/>
    </source>
</evidence>
<proteinExistence type="predicted"/>
<organism evidence="2 3">
    <name type="scientific">Sinosporangium album</name>
    <dbReference type="NCBI Taxonomy" id="504805"/>
    <lineage>
        <taxon>Bacteria</taxon>
        <taxon>Bacillati</taxon>
        <taxon>Actinomycetota</taxon>
        <taxon>Actinomycetes</taxon>
        <taxon>Streptosporangiales</taxon>
        <taxon>Streptosporangiaceae</taxon>
        <taxon>Sinosporangium</taxon>
    </lineage>
</organism>
<evidence type="ECO:0000256" key="1">
    <source>
        <dbReference type="SAM" id="MobiDB-lite"/>
    </source>
</evidence>
<feature type="non-terminal residue" evidence="2">
    <location>
        <position position="36"/>
    </location>
</feature>
<dbReference type="Proteomes" id="UP000198923">
    <property type="component" value="Unassembled WGS sequence"/>
</dbReference>
<feature type="compositionally biased region" description="Pro residues" evidence="1">
    <location>
        <begin position="13"/>
        <end position="36"/>
    </location>
</feature>
<dbReference type="STRING" id="504805.SAMN05421505_13263"/>
<gene>
    <name evidence="2" type="ORF">SAMN05421505_13263</name>
</gene>
<protein>
    <submittedName>
        <fullName evidence="2">Uncharacterized protein</fullName>
    </submittedName>
</protein>
<name>A0A1G8HKG3_9ACTN</name>
<dbReference type="EMBL" id="FNCN01000032">
    <property type="protein sequence ID" value="SDI06910.1"/>
    <property type="molecule type" value="Genomic_DNA"/>
</dbReference>
<accession>A0A1G8HKG3</accession>
<sequence length="36" mass="3676">MGDRERVTLSVADPPPGPTPPCPTPPCPTPPCPTPP</sequence>